<gene>
    <name evidence="2" type="ORF">GW570_13395</name>
</gene>
<keyword evidence="1" id="KW-0472">Membrane</keyword>
<sequence length="70" mass="7414">MADDSPDARPTGTLWLNVGLVAGALLVTGAVHPQRIPAAVFALAVVMYIRAHSRVRASRAYDDEGVGGRR</sequence>
<feature type="transmembrane region" description="Helical" evidence="1">
    <location>
        <begin position="12"/>
        <end position="30"/>
    </location>
</feature>
<organism evidence="2 3">
    <name type="scientific">Clavibacter capsici</name>
    <dbReference type="NCBI Taxonomy" id="1874630"/>
    <lineage>
        <taxon>Bacteria</taxon>
        <taxon>Bacillati</taxon>
        <taxon>Actinomycetota</taxon>
        <taxon>Actinomycetes</taxon>
        <taxon>Micrococcales</taxon>
        <taxon>Microbacteriaceae</taxon>
        <taxon>Clavibacter</taxon>
    </lineage>
</organism>
<dbReference type="Proteomes" id="UP000503164">
    <property type="component" value="Chromosome"/>
</dbReference>
<evidence type="ECO:0000313" key="3">
    <source>
        <dbReference type="Proteomes" id="UP000503164"/>
    </source>
</evidence>
<name>A0AAE6XSN5_9MICO</name>
<keyword evidence="1" id="KW-0812">Transmembrane</keyword>
<dbReference type="AlphaFoldDB" id="A0AAE6XSN5"/>
<evidence type="ECO:0000256" key="1">
    <source>
        <dbReference type="SAM" id="Phobius"/>
    </source>
</evidence>
<dbReference type="EMBL" id="CP048049">
    <property type="protein sequence ID" value="QIS46009.1"/>
    <property type="molecule type" value="Genomic_DNA"/>
</dbReference>
<accession>A0AAE6XSN5</accession>
<evidence type="ECO:0000313" key="2">
    <source>
        <dbReference type="EMBL" id="QIS46009.1"/>
    </source>
</evidence>
<keyword evidence="1" id="KW-1133">Transmembrane helix</keyword>
<reference evidence="2 3" key="1">
    <citation type="journal article" date="2020" name="Mol. Plant Pathol.">
        <title>Plasmid composition and the chpG gene determine the virulence level of Clavibacter capsici natural isolates in pepper.</title>
        <authorList>
            <person name="Hwang I.S."/>
            <person name="Lee H.M."/>
            <person name="Oh E.J."/>
            <person name="Lee S."/>
            <person name="Heu S."/>
            <person name="Oh C.S."/>
        </authorList>
    </citation>
    <scope>NUCLEOTIDE SEQUENCE [LARGE SCALE GENOMIC DNA]</scope>
    <source>
        <strain evidence="2 3">1101</strain>
    </source>
</reference>
<feature type="transmembrane region" description="Helical" evidence="1">
    <location>
        <begin position="36"/>
        <end position="51"/>
    </location>
</feature>
<protein>
    <submittedName>
        <fullName evidence="2">Uncharacterized protein</fullName>
    </submittedName>
</protein>
<dbReference type="RefSeq" id="WP_053775381.1">
    <property type="nucleotide sequence ID" value="NZ_CP012573.1"/>
</dbReference>
<proteinExistence type="predicted"/>
<keyword evidence="3" id="KW-1185">Reference proteome</keyword>
<dbReference type="KEGG" id="ccap:AES38_13395"/>